<keyword evidence="2" id="KW-0472">Membrane</keyword>
<organism evidence="3 4">
    <name type="scientific">Olsenella absiana</name>
    <dbReference type="NCBI Taxonomy" id="3115222"/>
    <lineage>
        <taxon>Bacteria</taxon>
        <taxon>Bacillati</taxon>
        <taxon>Actinomycetota</taxon>
        <taxon>Coriobacteriia</taxon>
        <taxon>Coriobacteriales</taxon>
        <taxon>Atopobiaceae</taxon>
        <taxon>Olsenella</taxon>
    </lineage>
</organism>
<comment type="caution">
    <text evidence="3">The sequence shown here is derived from an EMBL/GenBank/DDBJ whole genome shotgun (WGS) entry which is preliminary data.</text>
</comment>
<keyword evidence="2" id="KW-0812">Transmembrane</keyword>
<sequence>MADMDKDQRKNAASRPDTASRPDAASRADFAANAMDAANRTIDEMMREVNRSLGGTPDVSPVLQGVFDGIAEAGKAIGKGISKSVSVANSELSKWLDTLDQQSYERYLAPLTVTTGPTFRGILVYAFALFISMPLAVVLVSFIAVGSVALAIVCALMLAASILFLVKVGPKGKFEQDLALAYTTCRPLLLRQPAITVEELATRRGIKQERMVAYLREFISRDWTPQGHLSDDGTAFLLTDELYEEYEERRREEQAARGPVDDLTEEQLATLARIQASMEDVEQVAQRVEGEARRDVERTVDLARQIEAEARRHPDTISKLGLFSTYYLPTTAKLIGAYAEIAAKPAPTAGEKDVASRILASLERINDAFQTLLGSMSATRTLDIESDLDALETMMRQDGLTR</sequence>
<evidence type="ECO:0000256" key="2">
    <source>
        <dbReference type="SAM" id="Phobius"/>
    </source>
</evidence>
<proteinExistence type="predicted"/>
<feature type="transmembrane region" description="Helical" evidence="2">
    <location>
        <begin position="148"/>
        <end position="166"/>
    </location>
</feature>
<evidence type="ECO:0000313" key="4">
    <source>
        <dbReference type="Proteomes" id="UP001332931"/>
    </source>
</evidence>
<name>A0ABU7R9Y4_9ACTN</name>
<evidence type="ECO:0008006" key="5">
    <source>
        <dbReference type="Google" id="ProtNLM"/>
    </source>
</evidence>
<accession>A0ABU7R9Y4</accession>
<evidence type="ECO:0000256" key="1">
    <source>
        <dbReference type="SAM" id="MobiDB-lite"/>
    </source>
</evidence>
<feature type="transmembrane region" description="Helical" evidence="2">
    <location>
        <begin position="122"/>
        <end position="142"/>
    </location>
</feature>
<dbReference type="EMBL" id="JAZGJQ010000004">
    <property type="protein sequence ID" value="MEE6147416.1"/>
    <property type="molecule type" value="Genomic_DNA"/>
</dbReference>
<reference evidence="3 4" key="1">
    <citation type="submission" date="2024-01" db="EMBL/GenBank/DDBJ databases">
        <title>Description of Olsenella sp. nov., isolated from pig feces.</title>
        <authorList>
            <person name="Chang Y.-H."/>
        </authorList>
    </citation>
    <scope>NUCLEOTIDE SEQUENCE [LARGE SCALE GENOMIC DNA]</scope>
    <source>
        <strain evidence="3 4">YH-ols2223</strain>
    </source>
</reference>
<keyword evidence="2" id="KW-1133">Transmembrane helix</keyword>
<feature type="compositionally biased region" description="Basic and acidic residues" evidence="1">
    <location>
        <begin position="1"/>
        <end position="10"/>
    </location>
</feature>
<evidence type="ECO:0000313" key="3">
    <source>
        <dbReference type="EMBL" id="MEE6147416.1"/>
    </source>
</evidence>
<keyword evidence="4" id="KW-1185">Reference proteome</keyword>
<protein>
    <recommendedName>
        <fullName evidence="5">5-bromo-4-chloroindolyl phosphate hydrolysis protein</fullName>
    </recommendedName>
</protein>
<gene>
    <name evidence="3" type="ORF">VXJ25_05345</name>
</gene>
<dbReference type="Proteomes" id="UP001332931">
    <property type="component" value="Unassembled WGS sequence"/>
</dbReference>
<dbReference type="RefSeq" id="WP_330958182.1">
    <property type="nucleotide sequence ID" value="NZ_JAZGJQ010000004.1"/>
</dbReference>
<feature type="region of interest" description="Disordered" evidence="1">
    <location>
        <begin position="1"/>
        <end position="27"/>
    </location>
</feature>